<evidence type="ECO:0000256" key="10">
    <source>
        <dbReference type="SAM" id="MobiDB-lite"/>
    </source>
</evidence>
<reference evidence="15 16" key="1">
    <citation type="submission" date="2022-10" db="EMBL/GenBank/DDBJ databases">
        <title>Aestuariibacter sp. AA17 isolated from Montipora capitata coral fragment.</title>
        <authorList>
            <person name="Emsley S.A."/>
            <person name="Pfannmuller K.M."/>
            <person name="Loughran R.M."/>
            <person name="Shlafstein M."/>
            <person name="Papke E."/>
            <person name="Saw J.H."/>
            <person name="Ushijima B."/>
            <person name="Videau P."/>
        </authorList>
    </citation>
    <scope>NUCLEOTIDE SEQUENCE [LARGE SCALE GENOMIC DNA]</scope>
    <source>
        <strain evidence="15 16">AA17</strain>
    </source>
</reference>
<dbReference type="Gene3D" id="3.30.565.10">
    <property type="entry name" value="Histidine kinase-like ATPase, C-terminal domain"/>
    <property type="match status" value="1"/>
</dbReference>
<keyword evidence="4 8" id="KW-0597">Phosphoprotein</keyword>
<sequence>MKLLHKLLFAFSSIVLTFVIVLLVIYSKTDTAKKMGDHLASEVMPLTKSLLVIESELQTSMASLRGYMLLGNEEKGRQDFLARRAKAWRIISRHMLTLQEYEQERQITLLVDEMSSQFQQFRQIQGEIEGYVGAASNIPARQTYENALMPNLKVVLSALTRLMTKSSSLNEVSVITALADIRYLTAGLSADIAAYLQNQSFELELDIKGKLALLEERLIQTDMPNDFSLQKDWDIVQLNMPNVAVASRKIIIQRSQPSWNNARYLLTSRALPLVKDIFDNIDKIQVIVSELEVRHIEEFSEAENAILAIIKYATLVMVLVSCAIAFMFSRYLSDYIVGIRKKADELALGYVSSTKLATSGRDELSQLSAAVNRVSENLDAVIKQAQAMSKGILDQPFSVISEQDQLGTAINSLQSSFMSIEEQAKQIAQHNYKLEIVPRSERDSLLFALRDMLVSLRQSEEENYHRDWLKNGINSLNKELRFTDSLQDLAINVLDVMMEHISASAGGFYLVEGESAKLIASRGYTRRKIETSTWQAGDGLIGQVMIEKSPIVFERISEDYLTISSGLGETSASSLAIIPYVYKGELKGIIELAFMQAVKEGVLEYANLTLEPISVSIDQLQARDKVNELLEKTKAQSVKLEEQTQALEISRADLEQQQLKLKRNNVELEEKTSELEQKNHTLSLLKEKLEEKALQMQQASRYKSEFLANMSHELRTPLNSLLLLSKELAANKHQHLNDDEVQSAEIIHQSGSELLTLINDILDLSKIEAGRMSLHITEVTKQDIENSLMAMFNHMAQAKGLSFEVQTERSPETFKTDKTRLMQILKNLVGNGIKFTESGYVRVRISPADEETCQNLKIDHAVVFEVQDSGIGIDESKLELIFDAFQQEDGSTSRKYGGTGLGLSICKQLANLLNGYIDVSSEVNKGSIFRFVMPVDFQDDGLDEVLNGDSAPTSPNLLTHDDAGLREDKKQPTSDDDTSRSLSTSDEASSPKGVVTQHGEESHYILIVEDDEGLAKSLAKMVEKFGFDAAIAGTAREGLQQAIALAPLGVMLDIGLPDVSGLELLKTMKQHPDLRDIPVHVVTGSEINVRDILEVGGLGVLTKPLDSDHIEHSVNLFSSQTQLSGNSIAIIAGKKESERLTKLLDEYAIQFSVFSSVKASNEVIENGLASVVICDCHVIPFEDVVQLLEHVSKQVNPPKVLLTRFNSQESEDELKDFEGHYIIADEFEEHALIQKATLFIRGLHFDPQTTSAIPFLPFQDAKCKVKNKRVLVVDDDMRNTFAVAKILKDEGIIVDIASNGQEAIKKLTNATCDLVLMDIMMPVMDGYECIKQIRQTDTLATIPIIAVTAKAMLGEREKCIELGANDFISKPIESNRLLAVVYAWLCMKV</sequence>
<dbReference type="InterPro" id="IPR036097">
    <property type="entry name" value="HisK_dim/P_sf"/>
</dbReference>
<dbReference type="InterPro" id="IPR011006">
    <property type="entry name" value="CheY-like_superfamily"/>
</dbReference>
<dbReference type="CDD" id="cd00082">
    <property type="entry name" value="HisKA"/>
    <property type="match status" value="1"/>
</dbReference>
<evidence type="ECO:0000256" key="4">
    <source>
        <dbReference type="ARBA" id="ARBA00022553"/>
    </source>
</evidence>
<keyword evidence="11" id="KW-0812">Transmembrane</keyword>
<evidence type="ECO:0000256" key="2">
    <source>
        <dbReference type="ARBA" id="ARBA00004370"/>
    </source>
</evidence>
<dbReference type="InterPro" id="IPR004358">
    <property type="entry name" value="Sig_transdc_His_kin-like_C"/>
</dbReference>
<dbReference type="Gene3D" id="6.10.340.10">
    <property type="match status" value="1"/>
</dbReference>
<keyword evidence="5" id="KW-0808">Transferase</keyword>
<feature type="modified residue" description="4-aspartylphosphate" evidence="8">
    <location>
        <position position="1053"/>
    </location>
</feature>
<feature type="compositionally biased region" description="Basic and acidic residues" evidence="10">
    <location>
        <begin position="959"/>
        <end position="979"/>
    </location>
</feature>
<feature type="transmembrane region" description="Helical" evidence="11">
    <location>
        <begin position="6"/>
        <end position="26"/>
    </location>
</feature>
<dbReference type="CDD" id="cd16922">
    <property type="entry name" value="HATPase_EvgS-ArcB-TorS-like"/>
    <property type="match status" value="1"/>
</dbReference>
<feature type="domain" description="Histidine kinase" evidence="12">
    <location>
        <begin position="709"/>
        <end position="937"/>
    </location>
</feature>
<evidence type="ECO:0000313" key="15">
    <source>
        <dbReference type="EMBL" id="MCV2885011.1"/>
    </source>
</evidence>
<dbReference type="PROSITE" id="PS50109">
    <property type="entry name" value="HIS_KIN"/>
    <property type="match status" value="1"/>
</dbReference>
<dbReference type="InterPro" id="IPR003018">
    <property type="entry name" value="GAF"/>
</dbReference>
<dbReference type="SUPFAM" id="SSF52172">
    <property type="entry name" value="CheY-like"/>
    <property type="match status" value="2"/>
</dbReference>
<evidence type="ECO:0000256" key="11">
    <source>
        <dbReference type="SAM" id="Phobius"/>
    </source>
</evidence>
<dbReference type="Proteomes" id="UP001652504">
    <property type="component" value="Unassembled WGS sequence"/>
</dbReference>
<dbReference type="SUPFAM" id="SSF47384">
    <property type="entry name" value="Homodimeric domain of signal transducing histidine kinase"/>
    <property type="match status" value="1"/>
</dbReference>
<dbReference type="InterPro" id="IPR003594">
    <property type="entry name" value="HATPase_dom"/>
</dbReference>
<evidence type="ECO:0000259" key="13">
    <source>
        <dbReference type="PROSITE" id="PS50110"/>
    </source>
</evidence>
<dbReference type="Gene3D" id="1.10.287.130">
    <property type="match status" value="1"/>
</dbReference>
<organism evidence="15 16">
    <name type="scientific">Fluctibacter corallii</name>
    <dbReference type="NCBI Taxonomy" id="2984329"/>
    <lineage>
        <taxon>Bacteria</taxon>
        <taxon>Pseudomonadati</taxon>
        <taxon>Pseudomonadota</taxon>
        <taxon>Gammaproteobacteria</taxon>
        <taxon>Alteromonadales</taxon>
        <taxon>Alteromonadaceae</taxon>
        <taxon>Fluctibacter</taxon>
    </lineage>
</organism>
<dbReference type="SUPFAM" id="SSF55781">
    <property type="entry name" value="GAF domain-like"/>
    <property type="match status" value="1"/>
</dbReference>
<feature type="domain" description="Response regulatory" evidence="13">
    <location>
        <begin position="1004"/>
        <end position="1118"/>
    </location>
</feature>
<dbReference type="PANTHER" id="PTHR45339">
    <property type="entry name" value="HYBRID SIGNAL TRANSDUCTION HISTIDINE KINASE J"/>
    <property type="match status" value="1"/>
</dbReference>
<evidence type="ECO:0000259" key="12">
    <source>
        <dbReference type="PROSITE" id="PS50109"/>
    </source>
</evidence>
<dbReference type="EC" id="2.7.13.3" evidence="3"/>
<comment type="subcellular location">
    <subcellularLocation>
        <location evidence="2">Membrane</location>
    </subcellularLocation>
</comment>
<dbReference type="InterPro" id="IPR003660">
    <property type="entry name" value="HAMP_dom"/>
</dbReference>
<feature type="coiled-coil region" evidence="9">
    <location>
        <begin position="623"/>
        <end position="695"/>
    </location>
</feature>
<keyword evidence="7" id="KW-0902">Two-component regulatory system</keyword>
<dbReference type="PROSITE" id="PS50110">
    <property type="entry name" value="RESPONSE_REGULATORY"/>
    <property type="match status" value="2"/>
</dbReference>
<dbReference type="SMART" id="SM00387">
    <property type="entry name" value="HATPase_c"/>
    <property type="match status" value="1"/>
</dbReference>
<evidence type="ECO:0000256" key="1">
    <source>
        <dbReference type="ARBA" id="ARBA00000085"/>
    </source>
</evidence>
<dbReference type="InterPro" id="IPR001789">
    <property type="entry name" value="Sig_transdc_resp-reg_receiver"/>
</dbReference>
<dbReference type="CDD" id="cd17546">
    <property type="entry name" value="REC_hyHK_CKI1_RcsC-like"/>
    <property type="match status" value="1"/>
</dbReference>
<dbReference type="Gene3D" id="3.40.50.2300">
    <property type="match status" value="2"/>
</dbReference>
<dbReference type="CDD" id="cd00156">
    <property type="entry name" value="REC"/>
    <property type="match status" value="1"/>
</dbReference>
<evidence type="ECO:0000313" key="16">
    <source>
        <dbReference type="Proteomes" id="UP001652504"/>
    </source>
</evidence>
<feature type="domain" description="Response regulatory" evidence="13">
    <location>
        <begin position="1269"/>
        <end position="1385"/>
    </location>
</feature>
<keyword evidence="6" id="KW-0418">Kinase</keyword>
<evidence type="ECO:0000256" key="6">
    <source>
        <dbReference type="ARBA" id="ARBA00022777"/>
    </source>
</evidence>
<dbReference type="Pfam" id="PF13185">
    <property type="entry name" value="GAF_2"/>
    <property type="match status" value="1"/>
</dbReference>
<evidence type="ECO:0000256" key="5">
    <source>
        <dbReference type="ARBA" id="ARBA00022679"/>
    </source>
</evidence>
<feature type="domain" description="HAMP" evidence="14">
    <location>
        <begin position="330"/>
        <end position="383"/>
    </location>
</feature>
<evidence type="ECO:0000256" key="3">
    <source>
        <dbReference type="ARBA" id="ARBA00012438"/>
    </source>
</evidence>
<comment type="caution">
    <text evidence="15">The sequence shown here is derived from an EMBL/GenBank/DDBJ whole genome shotgun (WGS) entry which is preliminary data.</text>
</comment>
<name>A0ABT3A8L5_9ALTE</name>
<dbReference type="Pfam" id="PF02518">
    <property type="entry name" value="HATPase_c"/>
    <property type="match status" value="1"/>
</dbReference>
<dbReference type="InterPro" id="IPR003661">
    <property type="entry name" value="HisK_dim/P_dom"/>
</dbReference>
<dbReference type="SUPFAM" id="SSF55874">
    <property type="entry name" value="ATPase domain of HSP90 chaperone/DNA topoisomerase II/histidine kinase"/>
    <property type="match status" value="1"/>
</dbReference>
<proteinExistence type="predicted"/>
<dbReference type="EMBL" id="JAOWKX010000004">
    <property type="protein sequence ID" value="MCV2885011.1"/>
    <property type="molecule type" value="Genomic_DNA"/>
</dbReference>
<dbReference type="SMART" id="SM00388">
    <property type="entry name" value="HisKA"/>
    <property type="match status" value="1"/>
</dbReference>
<evidence type="ECO:0000256" key="7">
    <source>
        <dbReference type="ARBA" id="ARBA00023012"/>
    </source>
</evidence>
<dbReference type="PANTHER" id="PTHR45339:SF1">
    <property type="entry name" value="HYBRID SIGNAL TRANSDUCTION HISTIDINE KINASE J"/>
    <property type="match status" value="1"/>
</dbReference>
<keyword evidence="16" id="KW-1185">Reference proteome</keyword>
<dbReference type="InterPro" id="IPR036890">
    <property type="entry name" value="HATPase_C_sf"/>
</dbReference>
<dbReference type="SMART" id="SM00448">
    <property type="entry name" value="REC"/>
    <property type="match status" value="2"/>
</dbReference>
<protein>
    <recommendedName>
        <fullName evidence="3">histidine kinase</fullName>
        <ecNumber evidence="3">2.7.13.3</ecNumber>
    </recommendedName>
</protein>
<keyword evidence="11" id="KW-1133">Transmembrane helix</keyword>
<dbReference type="InterPro" id="IPR029016">
    <property type="entry name" value="GAF-like_dom_sf"/>
</dbReference>
<dbReference type="Pfam" id="PF00512">
    <property type="entry name" value="HisKA"/>
    <property type="match status" value="1"/>
</dbReference>
<dbReference type="InterPro" id="IPR005467">
    <property type="entry name" value="His_kinase_dom"/>
</dbReference>
<dbReference type="PRINTS" id="PR00344">
    <property type="entry name" value="BCTRLSENSOR"/>
</dbReference>
<evidence type="ECO:0000256" key="8">
    <source>
        <dbReference type="PROSITE-ProRule" id="PRU00169"/>
    </source>
</evidence>
<comment type="catalytic activity">
    <reaction evidence="1">
        <text>ATP + protein L-histidine = ADP + protein N-phospho-L-histidine.</text>
        <dbReference type="EC" id="2.7.13.3"/>
    </reaction>
</comment>
<dbReference type="Pfam" id="PF00072">
    <property type="entry name" value="Response_reg"/>
    <property type="match status" value="2"/>
</dbReference>
<evidence type="ECO:0000259" key="14">
    <source>
        <dbReference type="PROSITE" id="PS50885"/>
    </source>
</evidence>
<feature type="modified residue" description="4-aspartylphosphate" evidence="8">
    <location>
        <position position="1318"/>
    </location>
</feature>
<keyword evidence="11" id="KW-0472">Membrane</keyword>
<dbReference type="PROSITE" id="PS50885">
    <property type="entry name" value="HAMP"/>
    <property type="match status" value="1"/>
</dbReference>
<dbReference type="Pfam" id="PF00672">
    <property type="entry name" value="HAMP"/>
    <property type="match status" value="1"/>
</dbReference>
<dbReference type="RefSeq" id="WP_263712292.1">
    <property type="nucleotide sequence ID" value="NZ_JAOWKX010000004.1"/>
</dbReference>
<dbReference type="Gene3D" id="3.30.450.40">
    <property type="match status" value="1"/>
</dbReference>
<feature type="region of interest" description="Disordered" evidence="10">
    <location>
        <begin position="943"/>
        <end position="997"/>
    </location>
</feature>
<gene>
    <name evidence="15" type="ORF">OE749_09910</name>
</gene>
<evidence type="ECO:0000256" key="9">
    <source>
        <dbReference type="SAM" id="Coils"/>
    </source>
</evidence>
<keyword evidence="9" id="KW-0175">Coiled coil</keyword>
<accession>A0ABT3A8L5</accession>